<reference evidence="2 3" key="1">
    <citation type="submission" date="2023-09" db="EMBL/GenBank/DDBJ databases">
        <title>Streptomyces sp. nov.: A antagonism against Alternaria gaisen Producing Streptochlin, Isolated from Tamarix root soil.</title>
        <authorList>
            <person name="Chen Y."/>
        </authorList>
    </citation>
    <scope>NUCLEOTIDE SEQUENCE [LARGE SCALE GENOMIC DNA]</scope>
    <source>
        <strain evidence="2 3">TRM76323</strain>
    </source>
</reference>
<sequence>MDKNRIKYPDTLAYRSVVESLNSRGISIEDIAKITFDNQSSYVEGLTMGMAISSVDRVMHKREVLNNAMVGFALDDMANEGKLPEPLQTIVSNDIGVFGTDELLAVGISFLSGMIGVTNFGYIDKIKQGIIKELDTRNNEVTTFSDDIVGAIASEAGARLAHKDA</sequence>
<organism evidence="2 3">
    <name type="scientific">Streptomyces tamarix</name>
    <dbReference type="NCBI Taxonomy" id="3078565"/>
    <lineage>
        <taxon>Bacteria</taxon>
        <taxon>Bacillati</taxon>
        <taxon>Actinomycetota</taxon>
        <taxon>Actinomycetes</taxon>
        <taxon>Kitasatosporales</taxon>
        <taxon>Streptomycetaceae</taxon>
        <taxon>Streptomyces</taxon>
    </lineage>
</organism>
<dbReference type="EMBL" id="JAWCTQ010000016">
    <property type="protein sequence ID" value="MDT9683361.1"/>
    <property type="molecule type" value="Genomic_DNA"/>
</dbReference>
<proteinExistence type="predicted"/>
<dbReference type="Proteomes" id="UP001250181">
    <property type="component" value="Unassembled WGS sequence"/>
</dbReference>
<keyword evidence="2" id="KW-0378">Hydrolase</keyword>
<protein>
    <submittedName>
        <fullName evidence="2">Phosphatidylglycerophosphatase A</fullName>
        <ecNumber evidence="2">3.1.3.27</ecNumber>
    </submittedName>
</protein>
<comment type="caution">
    <text evidence="2">The sequence shown here is derived from an EMBL/GenBank/DDBJ whole genome shotgun (WGS) entry which is preliminary data.</text>
</comment>
<name>A0ABU3QKS0_9ACTN</name>
<dbReference type="PIRSF" id="PIRSF019587">
    <property type="entry name" value="PGPase"/>
    <property type="match status" value="1"/>
</dbReference>
<feature type="domain" description="YutG/PgpA" evidence="1">
    <location>
        <begin position="52"/>
        <end position="161"/>
    </location>
</feature>
<evidence type="ECO:0000313" key="2">
    <source>
        <dbReference type="EMBL" id="MDT9683361.1"/>
    </source>
</evidence>
<dbReference type="InterPro" id="IPR026038">
    <property type="entry name" value="Put_PGPase"/>
</dbReference>
<keyword evidence="3" id="KW-1185">Reference proteome</keyword>
<dbReference type="EC" id="3.1.3.27" evidence="2"/>
<evidence type="ECO:0000259" key="1">
    <source>
        <dbReference type="Pfam" id="PF04608"/>
    </source>
</evidence>
<dbReference type="Gene3D" id="1.10.3760.10">
    <property type="entry name" value="PgpA-like"/>
    <property type="match status" value="1"/>
</dbReference>
<gene>
    <name evidence="2" type="ORF">RND61_14950</name>
</gene>
<dbReference type="RefSeq" id="WP_315878435.1">
    <property type="nucleotide sequence ID" value="NZ_JAWCTQ010000016.1"/>
</dbReference>
<dbReference type="Pfam" id="PF04608">
    <property type="entry name" value="PgpA"/>
    <property type="match status" value="1"/>
</dbReference>
<dbReference type="SUPFAM" id="SSF101307">
    <property type="entry name" value="YutG-like"/>
    <property type="match status" value="1"/>
</dbReference>
<accession>A0ABU3QKS0</accession>
<evidence type="ECO:0000313" key="3">
    <source>
        <dbReference type="Proteomes" id="UP001250181"/>
    </source>
</evidence>
<dbReference type="InterPro" id="IPR036681">
    <property type="entry name" value="PgpA-like_sf"/>
</dbReference>
<dbReference type="GO" id="GO:0008962">
    <property type="term" value="F:phosphatidylglycerophosphatase activity"/>
    <property type="evidence" value="ECO:0007669"/>
    <property type="project" value="UniProtKB-EC"/>
</dbReference>
<dbReference type="CDD" id="cd06971">
    <property type="entry name" value="PgpA"/>
    <property type="match status" value="1"/>
</dbReference>
<dbReference type="InterPro" id="IPR007686">
    <property type="entry name" value="YutG/PgpA"/>
</dbReference>